<dbReference type="PANTHER" id="PTHR43386">
    <property type="entry name" value="OLIGOPEPTIDE TRANSPORT SYSTEM PERMEASE PROTEIN APPC"/>
    <property type="match status" value="1"/>
</dbReference>
<evidence type="ECO:0000313" key="4">
    <source>
        <dbReference type="EMBL" id="KUG18063.1"/>
    </source>
</evidence>
<comment type="subcellular location">
    <subcellularLocation>
        <location evidence="1">Cell membrane</location>
        <topology evidence="1">Multi-pass membrane protein</topology>
    </subcellularLocation>
</comment>
<dbReference type="PANTHER" id="PTHR43386:SF1">
    <property type="entry name" value="D,D-DIPEPTIDE TRANSPORT SYSTEM PERMEASE PROTEIN DDPC-RELATED"/>
    <property type="match status" value="1"/>
</dbReference>
<organism evidence="4">
    <name type="scientific">hydrocarbon metagenome</name>
    <dbReference type="NCBI Taxonomy" id="938273"/>
    <lineage>
        <taxon>unclassified sequences</taxon>
        <taxon>metagenomes</taxon>
        <taxon>ecological metagenomes</taxon>
    </lineage>
</organism>
<dbReference type="GO" id="GO:0005886">
    <property type="term" value="C:plasma membrane"/>
    <property type="evidence" value="ECO:0007669"/>
    <property type="project" value="UniProtKB-SubCell"/>
</dbReference>
<keyword evidence="3" id="KW-1133">Transmembrane helix</keyword>
<protein>
    <submittedName>
        <fullName evidence="4">Dipeptide transport system permease protein dppc</fullName>
    </submittedName>
</protein>
<evidence type="ECO:0000256" key="1">
    <source>
        <dbReference type="ARBA" id="ARBA00004651"/>
    </source>
</evidence>
<dbReference type="EMBL" id="LNQE01001404">
    <property type="protein sequence ID" value="KUG18063.1"/>
    <property type="molecule type" value="Genomic_DNA"/>
</dbReference>
<evidence type="ECO:0000256" key="2">
    <source>
        <dbReference type="ARBA" id="ARBA00022448"/>
    </source>
</evidence>
<evidence type="ECO:0000256" key="3">
    <source>
        <dbReference type="SAM" id="Phobius"/>
    </source>
</evidence>
<keyword evidence="2" id="KW-0813">Transport</keyword>
<dbReference type="InterPro" id="IPR050366">
    <property type="entry name" value="BP-dependent_transpt_permease"/>
</dbReference>
<proteinExistence type="predicted"/>
<name>A0A0W8FAX5_9ZZZZ</name>
<accession>A0A0W8FAX5</accession>
<keyword evidence="3" id="KW-0812">Transmembrane</keyword>
<dbReference type="AlphaFoldDB" id="A0A0W8FAX5"/>
<comment type="caution">
    <text evidence="4">The sequence shown here is derived from an EMBL/GenBank/DDBJ whole genome shotgun (WGS) entry which is preliminary data.</text>
</comment>
<gene>
    <name evidence="4" type="ORF">ASZ90_012248</name>
</gene>
<sequence>MAGAILSLAGLGFLSLGAQPPTAEWGSMLSDSQGLIFSAPYLIFIPGIAIMITVLAFNLLGDGLRDAIDSKSGGMATRCEGNAILPNSTQILFSQANLF</sequence>
<feature type="transmembrane region" description="Helical" evidence="3">
    <location>
        <begin position="41"/>
        <end position="61"/>
    </location>
</feature>
<keyword evidence="3" id="KW-0472">Membrane</keyword>
<reference evidence="4" key="1">
    <citation type="journal article" date="2015" name="Proc. Natl. Acad. Sci. U.S.A.">
        <title>Networks of energetic and metabolic interactions define dynamics in microbial communities.</title>
        <authorList>
            <person name="Embree M."/>
            <person name="Liu J.K."/>
            <person name="Al-Bassam M.M."/>
            <person name="Zengler K."/>
        </authorList>
    </citation>
    <scope>NUCLEOTIDE SEQUENCE</scope>
</reference>